<evidence type="ECO:0000313" key="9">
    <source>
        <dbReference type="EMBL" id="KAF7815408.1"/>
    </source>
</evidence>
<evidence type="ECO:0000256" key="3">
    <source>
        <dbReference type="ARBA" id="ARBA00012759"/>
    </source>
</evidence>
<dbReference type="EC" id="3.4.19.12" evidence="3"/>
<dbReference type="Pfam" id="PF14533">
    <property type="entry name" value="USP7_C2"/>
    <property type="match status" value="1"/>
</dbReference>
<evidence type="ECO:0000256" key="7">
    <source>
        <dbReference type="ARBA" id="ARBA00022807"/>
    </source>
</evidence>
<evidence type="ECO:0000256" key="2">
    <source>
        <dbReference type="ARBA" id="ARBA00009085"/>
    </source>
</evidence>
<accession>A0A834T2X1</accession>
<dbReference type="GO" id="GO:0004843">
    <property type="term" value="F:cysteine-type deubiquitinase activity"/>
    <property type="evidence" value="ECO:0007669"/>
    <property type="project" value="UniProtKB-EC"/>
</dbReference>
<protein>
    <recommendedName>
        <fullName evidence="3">ubiquitinyl hydrolase 1</fullName>
        <ecNumber evidence="3">3.4.19.12</ecNumber>
    </recommendedName>
</protein>
<evidence type="ECO:0000256" key="4">
    <source>
        <dbReference type="ARBA" id="ARBA00022670"/>
    </source>
</evidence>
<evidence type="ECO:0000259" key="8">
    <source>
        <dbReference type="Pfam" id="PF14533"/>
    </source>
</evidence>
<keyword evidence="4" id="KW-0645">Protease</keyword>
<dbReference type="AlphaFoldDB" id="A0A834T2X1"/>
<evidence type="ECO:0000313" key="10">
    <source>
        <dbReference type="Proteomes" id="UP000634136"/>
    </source>
</evidence>
<reference evidence="9" key="1">
    <citation type="submission" date="2020-09" db="EMBL/GenBank/DDBJ databases">
        <title>Genome-Enabled Discovery of Anthraquinone Biosynthesis in Senna tora.</title>
        <authorList>
            <person name="Kang S.-H."/>
            <person name="Pandey R.P."/>
            <person name="Lee C.-M."/>
            <person name="Sim J.-S."/>
            <person name="Jeong J.-T."/>
            <person name="Choi B.-S."/>
            <person name="Jung M."/>
            <person name="Ginzburg D."/>
            <person name="Zhao K."/>
            <person name="Won S.Y."/>
            <person name="Oh T.-J."/>
            <person name="Yu Y."/>
            <person name="Kim N.-H."/>
            <person name="Lee O.R."/>
            <person name="Lee T.-H."/>
            <person name="Bashyal P."/>
            <person name="Kim T.-S."/>
            <person name="Lee W.-H."/>
            <person name="Kawkins C."/>
            <person name="Kim C.-K."/>
            <person name="Kim J.S."/>
            <person name="Ahn B.O."/>
            <person name="Rhee S.Y."/>
            <person name="Sohng J.K."/>
        </authorList>
    </citation>
    <scope>NUCLEOTIDE SEQUENCE</scope>
    <source>
        <tissue evidence="9">Leaf</tissue>
    </source>
</reference>
<name>A0A834T2X1_9FABA</name>
<evidence type="ECO:0000256" key="6">
    <source>
        <dbReference type="ARBA" id="ARBA00022801"/>
    </source>
</evidence>
<dbReference type="Proteomes" id="UP000634136">
    <property type="component" value="Unassembled WGS sequence"/>
</dbReference>
<gene>
    <name evidence="9" type="ORF">G2W53_029377</name>
</gene>
<evidence type="ECO:0000256" key="1">
    <source>
        <dbReference type="ARBA" id="ARBA00000707"/>
    </source>
</evidence>
<dbReference type="OrthoDB" id="289038at2759"/>
<keyword evidence="10" id="KW-1185">Reference proteome</keyword>
<evidence type="ECO:0000256" key="5">
    <source>
        <dbReference type="ARBA" id="ARBA00022786"/>
    </source>
</evidence>
<proteinExistence type="inferred from homology"/>
<keyword evidence="6 9" id="KW-0378">Hydrolase</keyword>
<comment type="similarity">
    <text evidence="2">Belongs to the peptidase C19 family.</text>
</comment>
<dbReference type="EMBL" id="JAAIUW010000009">
    <property type="protein sequence ID" value="KAF7815408.1"/>
    <property type="molecule type" value="Genomic_DNA"/>
</dbReference>
<feature type="domain" description="Ubiquitin carboxyl-terminal hydrolase C-terminal" evidence="8">
    <location>
        <begin position="2"/>
        <end position="105"/>
    </location>
</feature>
<dbReference type="GO" id="GO:0006508">
    <property type="term" value="P:proteolysis"/>
    <property type="evidence" value="ECO:0007669"/>
    <property type="project" value="UniProtKB-KW"/>
</dbReference>
<sequence length="248" mass="29753">MKVAFHHATKDEVIHTIRLPKQSTVGDVLDDLKTKVELSHPNAELRLLEISYHKIYKVFPPNEKIENINDQYWTLRAEEIPEEEKNLGPHDRLIHVYHFNKDTAQSQMERLKKEQEAKEEAHLYTIIKVARDEDLVQQIGKDMYFDLVDHDKVRSFRFPKQKPFNLFKHNFPFFAPISIPSDVQLRVKMLKHYCKWRNLEEEIAKEYGIPVHCQRFWLWAKRQNDTYRPSRPLTPMQIKQSYISFSRV</sequence>
<organism evidence="9 10">
    <name type="scientific">Senna tora</name>
    <dbReference type="NCBI Taxonomy" id="362788"/>
    <lineage>
        <taxon>Eukaryota</taxon>
        <taxon>Viridiplantae</taxon>
        <taxon>Streptophyta</taxon>
        <taxon>Embryophyta</taxon>
        <taxon>Tracheophyta</taxon>
        <taxon>Spermatophyta</taxon>
        <taxon>Magnoliopsida</taxon>
        <taxon>eudicotyledons</taxon>
        <taxon>Gunneridae</taxon>
        <taxon>Pentapetalae</taxon>
        <taxon>rosids</taxon>
        <taxon>fabids</taxon>
        <taxon>Fabales</taxon>
        <taxon>Fabaceae</taxon>
        <taxon>Caesalpinioideae</taxon>
        <taxon>Cassia clade</taxon>
        <taxon>Senna</taxon>
    </lineage>
</organism>
<dbReference type="InterPro" id="IPR029346">
    <property type="entry name" value="USP_C"/>
</dbReference>
<keyword evidence="7" id="KW-0788">Thiol protease</keyword>
<comment type="catalytic activity">
    <reaction evidence="1">
        <text>Thiol-dependent hydrolysis of ester, thioester, amide, peptide and isopeptide bonds formed by the C-terminal Gly of ubiquitin (a 76-residue protein attached to proteins as an intracellular targeting signal).</text>
        <dbReference type="EC" id="3.4.19.12"/>
    </reaction>
</comment>
<comment type="caution">
    <text evidence="9">The sequence shown here is derived from an EMBL/GenBank/DDBJ whole genome shotgun (WGS) entry which is preliminary data.</text>
</comment>
<keyword evidence="5" id="KW-0833">Ubl conjugation pathway</keyword>